<dbReference type="EMBL" id="DS178273">
    <property type="protein sequence ID" value="EHS62777.1"/>
    <property type="molecule type" value="Genomic_DNA"/>
</dbReference>
<sequence length="153" mass="17117">MPPRTRLKTHATHDQDRPVDTPSPPDQPHDDNEKDAARTSSEEPSSPRQVNHPLTDAEELERARRVAANAVSSSYNNYQVPELSDQKDKSGRFMIAYHCKIMPPSASANNKRHPRRALWPVLGLLGLVTLIPKRSHSCVLYGAQKPHVHSPPL</sequence>
<proteinExistence type="predicted"/>
<protein>
    <submittedName>
        <fullName evidence="2">Uncharacterized protein</fullName>
    </submittedName>
</protein>
<feature type="compositionally biased region" description="Basic and acidic residues" evidence="1">
    <location>
        <begin position="27"/>
        <end position="41"/>
    </location>
</feature>
<evidence type="ECO:0000256" key="1">
    <source>
        <dbReference type="SAM" id="MobiDB-lite"/>
    </source>
</evidence>
<dbReference type="HOGENOM" id="CLU_1714195_0_0_1"/>
<name>H6QQQ9_PUCGT</name>
<dbReference type="RefSeq" id="XP_003890194.1">
    <property type="nucleotide sequence ID" value="XM_003890145.1"/>
</dbReference>
<dbReference type="VEuPathDB" id="FungiDB:PGTG_21239"/>
<accession>H6QQQ9</accession>
<dbReference type="KEGG" id="pgr:PGTG_21239"/>
<feature type="compositionally biased region" description="Basic residues" evidence="1">
    <location>
        <begin position="1"/>
        <end position="10"/>
    </location>
</feature>
<dbReference type="GeneID" id="13541315"/>
<organism evidence="2 3">
    <name type="scientific">Puccinia graminis f. sp. tritici (strain CRL 75-36-700-3 / race SCCL)</name>
    <name type="common">Black stem rust fungus</name>
    <dbReference type="NCBI Taxonomy" id="418459"/>
    <lineage>
        <taxon>Eukaryota</taxon>
        <taxon>Fungi</taxon>
        <taxon>Dikarya</taxon>
        <taxon>Basidiomycota</taxon>
        <taxon>Pucciniomycotina</taxon>
        <taxon>Pucciniomycetes</taxon>
        <taxon>Pucciniales</taxon>
        <taxon>Pucciniaceae</taxon>
        <taxon>Puccinia</taxon>
    </lineage>
</organism>
<feature type="region of interest" description="Disordered" evidence="1">
    <location>
        <begin position="1"/>
        <end position="57"/>
    </location>
</feature>
<keyword evidence="3" id="KW-1185">Reference proteome</keyword>
<evidence type="ECO:0000313" key="2">
    <source>
        <dbReference type="EMBL" id="EHS62777.1"/>
    </source>
</evidence>
<dbReference type="Proteomes" id="UP000008783">
    <property type="component" value="Unassembled WGS sequence"/>
</dbReference>
<dbReference type="AlphaFoldDB" id="H6QQQ9"/>
<gene>
    <name evidence="2" type="ORF">PGTG_21239</name>
</gene>
<reference evidence="3" key="1">
    <citation type="journal article" date="2011" name="Proc. Natl. Acad. Sci. U.S.A.">
        <title>Obligate biotrophy features unraveled by the genomic analysis of rust fungi.</title>
        <authorList>
            <person name="Duplessis S."/>
            <person name="Cuomo C.A."/>
            <person name="Lin Y.-C."/>
            <person name="Aerts A."/>
            <person name="Tisserant E."/>
            <person name="Veneault-Fourrey C."/>
            <person name="Joly D.L."/>
            <person name="Hacquard S."/>
            <person name="Amselem J."/>
            <person name="Cantarel B.L."/>
            <person name="Chiu R."/>
            <person name="Coutinho P.M."/>
            <person name="Feau N."/>
            <person name="Field M."/>
            <person name="Frey P."/>
            <person name="Gelhaye E."/>
            <person name="Goldberg J."/>
            <person name="Grabherr M.G."/>
            <person name="Kodira C.D."/>
            <person name="Kohler A."/>
            <person name="Kuees U."/>
            <person name="Lindquist E.A."/>
            <person name="Lucas S.M."/>
            <person name="Mago R."/>
            <person name="Mauceli E."/>
            <person name="Morin E."/>
            <person name="Murat C."/>
            <person name="Pangilinan J.L."/>
            <person name="Park R."/>
            <person name="Pearson M."/>
            <person name="Quesneville H."/>
            <person name="Rouhier N."/>
            <person name="Sakthikumar S."/>
            <person name="Salamov A.A."/>
            <person name="Schmutz J."/>
            <person name="Selles B."/>
            <person name="Shapiro H."/>
            <person name="Tanguay P."/>
            <person name="Tuskan G.A."/>
            <person name="Henrissat B."/>
            <person name="Van de Peer Y."/>
            <person name="Rouze P."/>
            <person name="Ellis J.G."/>
            <person name="Dodds P.N."/>
            <person name="Schein J.E."/>
            <person name="Zhong S."/>
            <person name="Hamelin R.C."/>
            <person name="Grigoriev I.V."/>
            <person name="Szabo L.J."/>
            <person name="Martin F."/>
        </authorList>
    </citation>
    <scope>NUCLEOTIDE SEQUENCE [LARGE SCALE GENOMIC DNA]</scope>
    <source>
        <strain evidence="3">CRL 75-36-700-3 / race SCCL</strain>
    </source>
</reference>
<dbReference type="InParanoid" id="H6QQQ9"/>
<evidence type="ECO:0000313" key="3">
    <source>
        <dbReference type="Proteomes" id="UP000008783"/>
    </source>
</evidence>